<dbReference type="PANTHER" id="PTHR23514">
    <property type="entry name" value="BYPASS OF STOP CODON PROTEIN 6"/>
    <property type="match status" value="1"/>
</dbReference>
<keyword evidence="3" id="KW-0813">Transport</keyword>
<dbReference type="SUPFAM" id="SSF103473">
    <property type="entry name" value="MFS general substrate transporter"/>
    <property type="match status" value="1"/>
</dbReference>
<feature type="transmembrane region" description="Helical" evidence="7">
    <location>
        <begin position="377"/>
        <end position="397"/>
    </location>
</feature>
<name>A0A1M5HV94_9ALTE</name>
<gene>
    <name evidence="9" type="ORF">SAMN05216361_1636</name>
</gene>
<dbReference type="PANTHER" id="PTHR23514:SF3">
    <property type="entry name" value="BYPASS OF STOP CODON PROTEIN 6"/>
    <property type="match status" value="1"/>
</dbReference>
<dbReference type="GO" id="GO:0016020">
    <property type="term" value="C:membrane"/>
    <property type="evidence" value="ECO:0007669"/>
    <property type="project" value="TreeGrafter"/>
</dbReference>
<evidence type="ECO:0000256" key="7">
    <source>
        <dbReference type="SAM" id="Phobius"/>
    </source>
</evidence>
<evidence type="ECO:0000256" key="6">
    <source>
        <dbReference type="ARBA" id="ARBA00023136"/>
    </source>
</evidence>
<proteinExistence type="inferred from homology"/>
<evidence type="ECO:0000313" key="9">
    <source>
        <dbReference type="EMBL" id="SHG19845.1"/>
    </source>
</evidence>
<feature type="transmembrane region" description="Helical" evidence="7">
    <location>
        <begin position="346"/>
        <end position="371"/>
    </location>
</feature>
<dbReference type="GO" id="GO:0022857">
    <property type="term" value="F:transmembrane transporter activity"/>
    <property type="evidence" value="ECO:0007669"/>
    <property type="project" value="InterPro"/>
</dbReference>
<dbReference type="GO" id="GO:0012505">
    <property type="term" value="C:endomembrane system"/>
    <property type="evidence" value="ECO:0007669"/>
    <property type="project" value="UniProtKB-SubCell"/>
</dbReference>
<feature type="transmembrane region" description="Helical" evidence="7">
    <location>
        <begin position="313"/>
        <end position="334"/>
    </location>
</feature>
<dbReference type="OrthoDB" id="6638029at2"/>
<comment type="subcellular location">
    <subcellularLocation>
        <location evidence="1">Endomembrane system</location>
        <topology evidence="1">Multi-pass membrane protein</topology>
    </subcellularLocation>
</comment>
<accession>A0A1M5HV94</accession>
<evidence type="ECO:0000259" key="8">
    <source>
        <dbReference type="PROSITE" id="PS50850"/>
    </source>
</evidence>
<dbReference type="Pfam" id="PF07690">
    <property type="entry name" value="MFS_1"/>
    <property type="match status" value="1"/>
</dbReference>
<feature type="transmembrane region" description="Helical" evidence="7">
    <location>
        <begin position="99"/>
        <end position="123"/>
    </location>
</feature>
<evidence type="ECO:0000256" key="2">
    <source>
        <dbReference type="ARBA" id="ARBA00008335"/>
    </source>
</evidence>
<feature type="domain" description="Major facilitator superfamily (MFS) profile" evidence="8">
    <location>
        <begin position="6"/>
        <end position="401"/>
    </location>
</feature>
<evidence type="ECO:0000256" key="1">
    <source>
        <dbReference type="ARBA" id="ARBA00004127"/>
    </source>
</evidence>
<keyword evidence="4 7" id="KW-0812">Transmembrane</keyword>
<dbReference type="EMBL" id="FQWD01000002">
    <property type="protein sequence ID" value="SHG19845.1"/>
    <property type="molecule type" value="Genomic_DNA"/>
</dbReference>
<evidence type="ECO:0000256" key="5">
    <source>
        <dbReference type="ARBA" id="ARBA00022989"/>
    </source>
</evidence>
<dbReference type="InterPro" id="IPR051788">
    <property type="entry name" value="MFS_Transporter"/>
</dbReference>
<keyword evidence="10" id="KW-1185">Reference proteome</keyword>
<feature type="transmembrane region" description="Helical" evidence="7">
    <location>
        <begin position="264"/>
        <end position="281"/>
    </location>
</feature>
<sequence>MHLIHQARLTLIAFFSYMVMSGLLTQAGVILNAVADQLQLAPAVAVSIFSWLTGGVLIGTCVSMYLYTRFSIKSLLVLTYSLLLVLLCILSFFKPQHYASVALIFMVLGVACGCGLSGGAVIISKIYQAQRRASAFIATDCAFSAAGYLFPTLAGWLLAQQYPWQYSYLAVGIVGLFIIALVVCGDSPQAHQVKASKAPDKSADTEEPYSAWQEFRSLLCVRVLCMASAVCLYLVAQTSFLTWAPSYLTSAFALPPDQAGQVVGNYWGASIFGLLLSVVLVNIVPTRLLLLSASVIAIGLTTAMVVSGSPDTFVSLGFAFGFMTTCIYKVAISLGTQQIPNAPPMLVTLMLFSGSVGSTLAPAVSGVVVSLSHEQGALWLSVCCYTIMALLFLVTILSENKKGQSTDWPLQRAA</sequence>
<protein>
    <submittedName>
        <fullName evidence="9">MFS transporter, TsgA protein</fullName>
    </submittedName>
</protein>
<comment type="similarity">
    <text evidence="2">Belongs to the major facilitator superfamily.</text>
</comment>
<dbReference type="PROSITE" id="PS50850">
    <property type="entry name" value="MFS"/>
    <property type="match status" value="1"/>
</dbReference>
<reference evidence="10" key="1">
    <citation type="submission" date="2016-11" db="EMBL/GenBank/DDBJ databases">
        <authorList>
            <person name="Varghese N."/>
            <person name="Submissions S."/>
        </authorList>
    </citation>
    <scope>NUCLEOTIDE SEQUENCE [LARGE SCALE GENOMIC DNA]</scope>
    <source>
        <strain evidence="10">CGMCC 1.8995</strain>
    </source>
</reference>
<feature type="transmembrane region" description="Helical" evidence="7">
    <location>
        <begin position="165"/>
        <end position="184"/>
    </location>
</feature>
<dbReference type="Proteomes" id="UP000184520">
    <property type="component" value="Unassembled WGS sequence"/>
</dbReference>
<evidence type="ECO:0000256" key="3">
    <source>
        <dbReference type="ARBA" id="ARBA00022448"/>
    </source>
</evidence>
<dbReference type="InterPro" id="IPR036259">
    <property type="entry name" value="MFS_trans_sf"/>
</dbReference>
<keyword evidence="6 7" id="KW-0472">Membrane</keyword>
<dbReference type="STRING" id="634436.SAMN05216361_1636"/>
<organism evidence="9 10">
    <name type="scientific">Marisediminitalea aggregata</name>
    <dbReference type="NCBI Taxonomy" id="634436"/>
    <lineage>
        <taxon>Bacteria</taxon>
        <taxon>Pseudomonadati</taxon>
        <taxon>Pseudomonadota</taxon>
        <taxon>Gammaproteobacteria</taxon>
        <taxon>Alteromonadales</taxon>
        <taxon>Alteromonadaceae</taxon>
        <taxon>Marisediminitalea</taxon>
    </lineage>
</organism>
<feature type="transmembrane region" description="Helical" evidence="7">
    <location>
        <begin position="135"/>
        <end position="159"/>
    </location>
</feature>
<feature type="transmembrane region" description="Helical" evidence="7">
    <location>
        <begin position="74"/>
        <end position="93"/>
    </location>
</feature>
<dbReference type="Gene3D" id="1.20.1250.20">
    <property type="entry name" value="MFS general substrate transporter like domains"/>
    <property type="match status" value="2"/>
</dbReference>
<evidence type="ECO:0000313" key="10">
    <source>
        <dbReference type="Proteomes" id="UP000184520"/>
    </source>
</evidence>
<keyword evidence="5 7" id="KW-1133">Transmembrane helix</keyword>
<dbReference type="NCBIfam" id="NF002982">
    <property type="entry name" value="PRK03699.1"/>
    <property type="match status" value="1"/>
</dbReference>
<feature type="transmembrane region" description="Helical" evidence="7">
    <location>
        <begin position="40"/>
        <end position="67"/>
    </location>
</feature>
<evidence type="ECO:0000256" key="4">
    <source>
        <dbReference type="ARBA" id="ARBA00022692"/>
    </source>
</evidence>
<dbReference type="RefSeq" id="WP_073320522.1">
    <property type="nucleotide sequence ID" value="NZ_FQWD01000002.1"/>
</dbReference>
<dbReference type="AlphaFoldDB" id="A0A1M5HV94"/>
<feature type="transmembrane region" description="Helical" evidence="7">
    <location>
        <begin position="219"/>
        <end position="244"/>
    </location>
</feature>
<feature type="transmembrane region" description="Helical" evidence="7">
    <location>
        <begin position="12"/>
        <end position="34"/>
    </location>
</feature>
<feature type="transmembrane region" description="Helical" evidence="7">
    <location>
        <begin position="288"/>
        <end position="307"/>
    </location>
</feature>
<dbReference type="InterPro" id="IPR020846">
    <property type="entry name" value="MFS_dom"/>
</dbReference>
<dbReference type="InterPro" id="IPR011701">
    <property type="entry name" value="MFS"/>
</dbReference>